<dbReference type="PANTHER" id="PTHR31157:SF1">
    <property type="entry name" value="SCP DOMAIN-CONTAINING PROTEIN"/>
    <property type="match status" value="1"/>
</dbReference>
<dbReference type="Proteomes" id="UP001357452">
    <property type="component" value="Unassembled WGS sequence"/>
</dbReference>
<evidence type="ECO:0000259" key="2">
    <source>
        <dbReference type="Pfam" id="PF00188"/>
    </source>
</evidence>
<accession>A0ABU7RJV7</accession>
<organism evidence="3 4">
    <name type="scientific">Niabella digestorum</name>
    <dbReference type="NCBI Taxonomy" id="3117701"/>
    <lineage>
        <taxon>Bacteria</taxon>
        <taxon>Pseudomonadati</taxon>
        <taxon>Bacteroidota</taxon>
        <taxon>Chitinophagia</taxon>
        <taxon>Chitinophagales</taxon>
        <taxon>Chitinophagaceae</taxon>
        <taxon>Niabella</taxon>
    </lineage>
</organism>
<dbReference type="PANTHER" id="PTHR31157">
    <property type="entry name" value="SCP DOMAIN-CONTAINING PROTEIN"/>
    <property type="match status" value="1"/>
</dbReference>
<reference evidence="3 4" key="1">
    <citation type="submission" date="2024-01" db="EMBL/GenBank/DDBJ databases">
        <title>Niabella digestum sp. nov., isolated from waste digestion system.</title>
        <authorList>
            <person name="Zhang L."/>
        </authorList>
    </citation>
    <scope>NUCLEOTIDE SEQUENCE [LARGE SCALE GENOMIC DNA]</scope>
    <source>
        <strain evidence="3 4">A18</strain>
    </source>
</reference>
<dbReference type="Pfam" id="PF00188">
    <property type="entry name" value="CAP"/>
    <property type="match status" value="1"/>
</dbReference>
<protein>
    <submittedName>
        <fullName evidence="3">CAP domain-containing protein</fullName>
    </submittedName>
</protein>
<feature type="domain" description="SCP" evidence="2">
    <location>
        <begin position="39"/>
        <end position="149"/>
    </location>
</feature>
<evidence type="ECO:0000256" key="1">
    <source>
        <dbReference type="SAM" id="SignalP"/>
    </source>
</evidence>
<name>A0ABU7RJV7_9BACT</name>
<evidence type="ECO:0000313" key="4">
    <source>
        <dbReference type="Proteomes" id="UP001357452"/>
    </source>
</evidence>
<comment type="caution">
    <text evidence="3">The sequence shown here is derived from an EMBL/GenBank/DDBJ whole genome shotgun (WGS) entry which is preliminary data.</text>
</comment>
<proteinExistence type="predicted"/>
<dbReference type="InterPro" id="IPR014044">
    <property type="entry name" value="CAP_dom"/>
</dbReference>
<evidence type="ECO:0000313" key="3">
    <source>
        <dbReference type="EMBL" id="MEE6188276.1"/>
    </source>
</evidence>
<dbReference type="InterPro" id="IPR035940">
    <property type="entry name" value="CAP_sf"/>
</dbReference>
<dbReference type="SUPFAM" id="SSF55797">
    <property type="entry name" value="PR-1-like"/>
    <property type="match status" value="1"/>
</dbReference>
<dbReference type="CDD" id="cd05379">
    <property type="entry name" value="CAP_bacterial"/>
    <property type="match status" value="1"/>
</dbReference>
<feature type="chain" id="PRO_5047260093" evidence="1">
    <location>
        <begin position="23"/>
        <end position="162"/>
    </location>
</feature>
<sequence>MKRFTFLFLTICLAIVASHCSSQSKMMRASSASGQELLQAINAVRAKGCNCGNTYMPPVKALQWNAKLEVAAQNHSNYMHRRKLLTHSGPHNTTPADRVKAAGYPWSYVAENIALGQPSVKEVMNSWLQSVEHCKNIMSNKATEMGAALKGEFWTAVFAAPM</sequence>
<feature type="signal peptide" evidence="1">
    <location>
        <begin position="1"/>
        <end position="22"/>
    </location>
</feature>
<keyword evidence="4" id="KW-1185">Reference proteome</keyword>
<dbReference type="Gene3D" id="3.40.33.10">
    <property type="entry name" value="CAP"/>
    <property type="match status" value="1"/>
</dbReference>
<gene>
    <name evidence="3" type="ORF">V2H41_13430</name>
</gene>
<keyword evidence="1" id="KW-0732">Signal</keyword>
<dbReference type="EMBL" id="JAZGLY010000010">
    <property type="protein sequence ID" value="MEE6188276.1"/>
    <property type="molecule type" value="Genomic_DNA"/>
</dbReference>